<keyword evidence="2" id="KW-1185">Reference proteome</keyword>
<dbReference type="Proteomes" id="UP000037854">
    <property type="component" value="Unassembled WGS sequence"/>
</dbReference>
<sequence length="188" mass="20957">MLKGILQFSHHLLEESVNVGELVIDATCGNGNDTIFLSEIVGKNGHVLAFDIQEKAIVSTRETLINNGISNVSLIHDSHANLEDYLSKEENQTIGGAIFNLGYLPRSDKKIITRPESTITAIDTILNRLKQSGLMVLVVYHGHDGGKEEKEAILKHVIRLDQKEYNVLQYGFINQKNLPPFIIAIQKK</sequence>
<evidence type="ECO:0000313" key="2">
    <source>
        <dbReference type="Proteomes" id="UP000037854"/>
    </source>
</evidence>
<dbReference type="InterPro" id="IPR010719">
    <property type="entry name" value="MnmM_MeTrfase"/>
</dbReference>
<reference evidence="1 2" key="1">
    <citation type="submission" date="2015-07" db="EMBL/GenBank/DDBJ databases">
        <title>High-quality draft genome sequence of Oceanobacillus caeni HM6, a bacillus isolated from a human feces.</title>
        <authorList>
            <person name="Kumar J."/>
            <person name="Verma M.K."/>
            <person name="Pandey R."/>
            <person name="Bhambi M."/>
            <person name="Chauhan N."/>
        </authorList>
    </citation>
    <scope>NUCLEOTIDE SEQUENCE [LARGE SCALE GENOMIC DNA]</scope>
    <source>
        <strain evidence="1 2">HM6</strain>
    </source>
</reference>
<dbReference type="GO" id="GO:0032259">
    <property type="term" value="P:methylation"/>
    <property type="evidence" value="ECO:0007669"/>
    <property type="project" value="UniProtKB-KW"/>
</dbReference>
<dbReference type="InterPro" id="IPR029063">
    <property type="entry name" value="SAM-dependent_MTases_sf"/>
</dbReference>
<evidence type="ECO:0000313" key="1">
    <source>
        <dbReference type="EMBL" id="KPH73789.1"/>
    </source>
</evidence>
<dbReference type="SUPFAM" id="SSF53335">
    <property type="entry name" value="S-adenosyl-L-methionine-dependent methyltransferases"/>
    <property type="match status" value="1"/>
</dbReference>
<dbReference type="Pfam" id="PF06962">
    <property type="entry name" value="rRNA_methylase"/>
    <property type="match status" value="1"/>
</dbReference>
<proteinExistence type="predicted"/>
<organism evidence="1 2">
    <name type="scientific">Oceanobacillus caeni</name>
    <dbReference type="NCBI Taxonomy" id="405946"/>
    <lineage>
        <taxon>Bacteria</taxon>
        <taxon>Bacillati</taxon>
        <taxon>Bacillota</taxon>
        <taxon>Bacilli</taxon>
        <taxon>Bacillales</taxon>
        <taxon>Bacillaceae</taxon>
        <taxon>Oceanobacillus</taxon>
    </lineage>
</organism>
<dbReference type="CDD" id="cd02440">
    <property type="entry name" value="AdoMet_MTases"/>
    <property type="match status" value="1"/>
</dbReference>
<dbReference type="PANTHER" id="PTHR35276:SF1">
    <property type="entry name" value="TRNA (MNM(5)S(2)U34)-METHYLTRANSFERASE, CHLOROPLASTIC"/>
    <property type="match status" value="1"/>
</dbReference>
<gene>
    <name evidence="1" type="ORF">AFL42_11630</name>
</gene>
<keyword evidence="1" id="KW-0489">Methyltransferase</keyword>
<keyword evidence="1" id="KW-0808">Transferase</keyword>
<comment type="caution">
    <text evidence="1">The sequence shown here is derived from an EMBL/GenBank/DDBJ whole genome shotgun (WGS) entry which is preliminary data.</text>
</comment>
<dbReference type="PANTHER" id="PTHR35276">
    <property type="entry name" value="S-ADENOSYL-L-METHIONINE-DEPENDENT METHYLTRANSFERASES SUPERFAMILY PROTEIN"/>
    <property type="match status" value="1"/>
</dbReference>
<dbReference type="Gene3D" id="3.40.50.150">
    <property type="entry name" value="Vaccinia Virus protein VP39"/>
    <property type="match status" value="1"/>
</dbReference>
<name>A0ABR5MHT5_9BACI</name>
<dbReference type="GO" id="GO:0008168">
    <property type="term" value="F:methyltransferase activity"/>
    <property type="evidence" value="ECO:0007669"/>
    <property type="project" value="UniProtKB-KW"/>
</dbReference>
<dbReference type="EMBL" id="LGTK01000041">
    <property type="protein sequence ID" value="KPH73789.1"/>
    <property type="molecule type" value="Genomic_DNA"/>
</dbReference>
<accession>A0ABR5MHT5</accession>
<protein>
    <submittedName>
        <fullName evidence="1">rRNA methyltransferase</fullName>
    </submittedName>
</protein>
<dbReference type="RefSeq" id="WP_060668734.1">
    <property type="nucleotide sequence ID" value="NZ_LGTK01000041.1"/>
</dbReference>